<dbReference type="AlphaFoldDB" id="A0AAV2IP08"/>
<proteinExistence type="predicted"/>
<keyword evidence="2" id="KW-1185">Reference proteome</keyword>
<gene>
    <name evidence="1" type="ORF">GSLYS_00021675001</name>
</gene>
<comment type="caution">
    <text evidence="1">The sequence shown here is derived from an EMBL/GenBank/DDBJ whole genome shotgun (WGS) entry which is preliminary data.</text>
</comment>
<organism evidence="1 2">
    <name type="scientific">Lymnaea stagnalis</name>
    <name type="common">Great pond snail</name>
    <name type="synonym">Helix stagnalis</name>
    <dbReference type="NCBI Taxonomy" id="6523"/>
    <lineage>
        <taxon>Eukaryota</taxon>
        <taxon>Metazoa</taxon>
        <taxon>Spiralia</taxon>
        <taxon>Lophotrochozoa</taxon>
        <taxon>Mollusca</taxon>
        <taxon>Gastropoda</taxon>
        <taxon>Heterobranchia</taxon>
        <taxon>Euthyneura</taxon>
        <taxon>Panpulmonata</taxon>
        <taxon>Hygrophila</taxon>
        <taxon>Lymnaeoidea</taxon>
        <taxon>Lymnaeidae</taxon>
        <taxon>Lymnaea</taxon>
    </lineage>
</organism>
<evidence type="ECO:0000313" key="2">
    <source>
        <dbReference type="Proteomes" id="UP001497497"/>
    </source>
</evidence>
<sequence>MFVEYTGDPSQFLLTRPETYAAGDLSGQNDNISNDKFLDKAMIYAAKQPSTPLGKMCTATACIYRATCDTPSLRVKAVRECMFLMKSSNLIECMDPVYSYTGEPTTFNSLNAFKLCLWNTCNPSRSVCTLYKSHFKPACLKLAPTAIQNLNCLNP</sequence>
<protein>
    <recommendedName>
        <fullName evidence="3">VWFD domain-containing protein</fullName>
    </recommendedName>
</protein>
<name>A0AAV2IP08_LYMST</name>
<accession>A0AAV2IP08</accession>
<dbReference type="Proteomes" id="UP001497497">
    <property type="component" value="Unassembled WGS sequence"/>
</dbReference>
<reference evidence="1 2" key="1">
    <citation type="submission" date="2024-04" db="EMBL/GenBank/DDBJ databases">
        <authorList>
            <consortium name="Genoscope - CEA"/>
            <person name="William W."/>
        </authorList>
    </citation>
    <scope>NUCLEOTIDE SEQUENCE [LARGE SCALE GENOMIC DNA]</scope>
</reference>
<dbReference type="EMBL" id="CAXITT010001295">
    <property type="protein sequence ID" value="CAL1548358.1"/>
    <property type="molecule type" value="Genomic_DNA"/>
</dbReference>
<evidence type="ECO:0000313" key="1">
    <source>
        <dbReference type="EMBL" id="CAL1548358.1"/>
    </source>
</evidence>
<evidence type="ECO:0008006" key="3">
    <source>
        <dbReference type="Google" id="ProtNLM"/>
    </source>
</evidence>